<comment type="caution">
    <text evidence="2">The sequence shown here is derived from an EMBL/GenBank/DDBJ whole genome shotgun (WGS) entry which is preliminary data.</text>
</comment>
<evidence type="ECO:0000313" key="3">
    <source>
        <dbReference type="Proteomes" id="UP000490386"/>
    </source>
</evidence>
<reference evidence="2 3" key="1">
    <citation type="submission" date="2019-09" db="EMBL/GenBank/DDBJ databases">
        <title>Phylogeny of genus Pseudoclavibacter and closely related genus.</title>
        <authorList>
            <person name="Li Y."/>
        </authorList>
    </citation>
    <scope>NUCLEOTIDE SEQUENCE [LARGE SCALE GENOMIC DNA]</scope>
    <source>
        <strain evidence="2 3">THG-MD12</strain>
    </source>
</reference>
<evidence type="ECO:0000313" key="2">
    <source>
        <dbReference type="EMBL" id="KAB1638893.1"/>
    </source>
</evidence>
<proteinExistence type="predicted"/>
<feature type="compositionally biased region" description="Low complexity" evidence="1">
    <location>
        <begin position="84"/>
        <end position="101"/>
    </location>
</feature>
<evidence type="ECO:0000256" key="1">
    <source>
        <dbReference type="SAM" id="MobiDB-lite"/>
    </source>
</evidence>
<name>A0A7J5B402_9MICO</name>
<dbReference type="EMBL" id="WBJX01000001">
    <property type="protein sequence ID" value="KAB1638893.1"/>
    <property type="molecule type" value="Genomic_DNA"/>
</dbReference>
<feature type="region of interest" description="Disordered" evidence="1">
    <location>
        <begin position="1"/>
        <end position="101"/>
    </location>
</feature>
<sequence length="101" mass="10885">MSHQMHDSEDSLPESDQLEKDTSYSPGSETETQEKQETSTERVDEVDGHVDHDIDADQVNVRPGTGGPDDVGDIDVDVDDINFPSAEEASRAAPADDAATN</sequence>
<dbReference type="AlphaFoldDB" id="A0A7J5B402"/>
<feature type="compositionally biased region" description="Basic and acidic residues" evidence="1">
    <location>
        <begin position="32"/>
        <end position="55"/>
    </location>
</feature>
<gene>
    <name evidence="2" type="ORF">F8O03_00610</name>
</gene>
<accession>A0A7J5B402</accession>
<protein>
    <submittedName>
        <fullName evidence="2">Uncharacterized protein</fullName>
    </submittedName>
</protein>
<feature type="compositionally biased region" description="Acidic residues" evidence="1">
    <location>
        <begin position="70"/>
        <end position="80"/>
    </location>
</feature>
<keyword evidence="3" id="KW-1185">Reference proteome</keyword>
<dbReference type="Proteomes" id="UP000490386">
    <property type="component" value="Unassembled WGS sequence"/>
</dbReference>
<organism evidence="2 3">
    <name type="scientific">Pseudoclavibacter terrae</name>
    <dbReference type="NCBI Taxonomy" id="1530195"/>
    <lineage>
        <taxon>Bacteria</taxon>
        <taxon>Bacillati</taxon>
        <taxon>Actinomycetota</taxon>
        <taxon>Actinomycetes</taxon>
        <taxon>Micrococcales</taxon>
        <taxon>Microbacteriaceae</taxon>
        <taxon>Pseudoclavibacter</taxon>
    </lineage>
</organism>